<feature type="compositionally biased region" description="Basic and acidic residues" evidence="1">
    <location>
        <begin position="294"/>
        <end position="307"/>
    </location>
</feature>
<feature type="compositionally biased region" description="Basic and acidic residues" evidence="1">
    <location>
        <begin position="434"/>
        <end position="449"/>
    </location>
</feature>
<dbReference type="GeneID" id="33559631"/>
<evidence type="ECO:0000313" key="3">
    <source>
        <dbReference type="Proteomes" id="UP000193218"/>
    </source>
</evidence>
<feature type="compositionally biased region" description="Polar residues" evidence="1">
    <location>
        <begin position="325"/>
        <end position="347"/>
    </location>
</feature>
<feature type="region of interest" description="Disordered" evidence="1">
    <location>
        <begin position="1"/>
        <end position="141"/>
    </location>
</feature>
<accession>A0A1Y1UNU9</accession>
<feature type="compositionally biased region" description="Low complexity" evidence="1">
    <location>
        <begin position="179"/>
        <end position="193"/>
    </location>
</feature>
<evidence type="ECO:0000313" key="2">
    <source>
        <dbReference type="EMBL" id="ORX39689.1"/>
    </source>
</evidence>
<proteinExistence type="predicted"/>
<dbReference type="AlphaFoldDB" id="A0A1Y1UNU9"/>
<dbReference type="EMBL" id="NBSH01000002">
    <property type="protein sequence ID" value="ORX39689.1"/>
    <property type="molecule type" value="Genomic_DNA"/>
</dbReference>
<name>A0A1Y1UNU9_9TREE</name>
<feature type="region of interest" description="Disordered" evidence="1">
    <location>
        <begin position="160"/>
        <end position="193"/>
    </location>
</feature>
<dbReference type="STRING" id="4999.A0A1Y1UNU9"/>
<organism evidence="2 3">
    <name type="scientific">Kockovaella imperatae</name>
    <dbReference type="NCBI Taxonomy" id="4999"/>
    <lineage>
        <taxon>Eukaryota</taxon>
        <taxon>Fungi</taxon>
        <taxon>Dikarya</taxon>
        <taxon>Basidiomycota</taxon>
        <taxon>Agaricomycotina</taxon>
        <taxon>Tremellomycetes</taxon>
        <taxon>Tremellales</taxon>
        <taxon>Cuniculitremaceae</taxon>
        <taxon>Kockovaella</taxon>
    </lineage>
</organism>
<dbReference type="RefSeq" id="XP_021873474.1">
    <property type="nucleotide sequence ID" value="XM_022017822.1"/>
</dbReference>
<dbReference type="FunCoup" id="A0A1Y1UNU9">
    <property type="interactions" value="261"/>
</dbReference>
<sequence>MWPYYPSPRRKSSGSTPSPSTDRPAASPAFAESPQSIARTIHSSPVDSPHLNHRPSLTRVDEDTSRTSSQDEPVVRDYAPGVGLQLPEQDTDHRTQQTHSDSFIYISDTDSASAQDVPTLQRPPQLHRRSSPKKASAASLPPATIHDDFLSKFITPLSLADDDRPGLERSASAPGIAGSPLQPSPLSIDPSSLDGKPIFDIFNANISPSAEEMVKVLKGHLEGVLRVQEEIGRLHISLEKVGEEFEAPQSAKSAGTSKPVGTPQSEQSTPPRANRSSKAPTPSGASKGSDPDDTVAKREKGVEDIMDRLGQLSERLRAYHALGTPQLSFPKSGNTPNPSGKQGTTLDPLSANMRRSNSRKDGQTFSPLRPSPLRQVGEAGRSTSGLAGKRSSSTLGLSSQGMTEISGTVTRESTDTRSKRLSLEEGQAGSSPSTERRSRGDEAWYEHMRPRSRGPGSPNALEEEGYEMFDRSRPW</sequence>
<feature type="region of interest" description="Disordered" evidence="1">
    <location>
        <begin position="244"/>
        <end position="309"/>
    </location>
</feature>
<reference evidence="2 3" key="1">
    <citation type="submission" date="2017-03" db="EMBL/GenBank/DDBJ databases">
        <title>Widespread Adenine N6-methylation of Active Genes in Fungi.</title>
        <authorList>
            <consortium name="DOE Joint Genome Institute"/>
            <person name="Mondo S.J."/>
            <person name="Dannebaum R.O."/>
            <person name="Kuo R.C."/>
            <person name="Louie K.B."/>
            <person name="Bewick A.J."/>
            <person name="Labutti K."/>
            <person name="Haridas S."/>
            <person name="Kuo A."/>
            <person name="Salamov A."/>
            <person name="Ahrendt S.R."/>
            <person name="Lau R."/>
            <person name="Bowen B.P."/>
            <person name="Lipzen A."/>
            <person name="Sullivan W."/>
            <person name="Andreopoulos W.B."/>
            <person name="Clum A."/>
            <person name="Lindquist E."/>
            <person name="Daum C."/>
            <person name="Northen T.R."/>
            <person name="Ramamoorthy G."/>
            <person name="Schmitz R.J."/>
            <person name="Gryganskyi A."/>
            <person name="Culley D."/>
            <person name="Magnuson J."/>
            <person name="James T.Y."/>
            <person name="O'Malley M.A."/>
            <person name="Stajich J.E."/>
            <person name="Spatafora J.W."/>
            <person name="Visel A."/>
            <person name="Grigoriev I.V."/>
        </authorList>
    </citation>
    <scope>NUCLEOTIDE SEQUENCE [LARGE SCALE GENOMIC DNA]</scope>
    <source>
        <strain evidence="2 3">NRRL Y-17943</strain>
    </source>
</reference>
<feature type="compositionally biased region" description="Polar residues" evidence="1">
    <location>
        <begin position="262"/>
        <end position="286"/>
    </location>
</feature>
<evidence type="ECO:0000256" key="1">
    <source>
        <dbReference type="SAM" id="MobiDB-lite"/>
    </source>
</evidence>
<gene>
    <name evidence="2" type="ORF">BD324DRAFT_648320</name>
</gene>
<comment type="caution">
    <text evidence="2">The sequence shown here is derived from an EMBL/GenBank/DDBJ whole genome shotgun (WGS) entry which is preliminary data.</text>
</comment>
<feature type="compositionally biased region" description="Polar residues" evidence="1">
    <location>
        <begin position="108"/>
        <end position="118"/>
    </location>
</feature>
<dbReference type="OrthoDB" id="2537650at2759"/>
<keyword evidence="3" id="KW-1185">Reference proteome</keyword>
<protein>
    <submittedName>
        <fullName evidence="2">Uncharacterized protein</fullName>
    </submittedName>
</protein>
<feature type="compositionally biased region" description="Polar residues" evidence="1">
    <location>
        <begin position="381"/>
        <end position="411"/>
    </location>
</feature>
<dbReference type="Proteomes" id="UP000193218">
    <property type="component" value="Unassembled WGS sequence"/>
</dbReference>
<dbReference type="InParanoid" id="A0A1Y1UNU9"/>
<feature type="compositionally biased region" description="Basic and acidic residues" evidence="1">
    <location>
        <begin position="412"/>
        <end position="423"/>
    </location>
</feature>
<feature type="compositionally biased region" description="Polar residues" evidence="1">
    <location>
        <begin position="33"/>
        <end position="46"/>
    </location>
</feature>
<feature type="region of interest" description="Disordered" evidence="1">
    <location>
        <begin position="323"/>
        <end position="475"/>
    </location>
</feature>